<keyword evidence="2" id="KW-1185">Reference proteome</keyword>
<reference evidence="3" key="1">
    <citation type="submission" date="2016-11" db="UniProtKB">
        <authorList>
            <consortium name="WormBaseParasite"/>
        </authorList>
    </citation>
    <scope>IDENTIFICATION</scope>
</reference>
<sequence>MAGYVAQLHSNALPNEELEETVEQPISWPLIIFAFLVVVTYVVCVICIIKAVLSEKNKTTVVSYISEKKSVTIETVQDTDQFFI</sequence>
<dbReference type="Proteomes" id="UP000095282">
    <property type="component" value="Unplaced"/>
</dbReference>
<keyword evidence="1" id="KW-0472">Membrane</keyword>
<protein>
    <submittedName>
        <fullName evidence="3">U91</fullName>
    </submittedName>
</protein>
<proteinExistence type="predicted"/>
<accession>A0A1I7UPM1</accession>
<evidence type="ECO:0000313" key="2">
    <source>
        <dbReference type="Proteomes" id="UP000095282"/>
    </source>
</evidence>
<evidence type="ECO:0000313" key="3">
    <source>
        <dbReference type="WBParaSite" id="Csp11.Scaffold630.g18078.t1"/>
    </source>
</evidence>
<organism evidence="2 3">
    <name type="scientific">Caenorhabditis tropicalis</name>
    <dbReference type="NCBI Taxonomy" id="1561998"/>
    <lineage>
        <taxon>Eukaryota</taxon>
        <taxon>Metazoa</taxon>
        <taxon>Ecdysozoa</taxon>
        <taxon>Nematoda</taxon>
        <taxon>Chromadorea</taxon>
        <taxon>Rhabditida</taxon>
        <taxon>Rhabditina</taxon>
        <taxon>Rhabditomorpha</taxon>
        <taxon>Rhabditoidea</taxon>
        <taxon>Rhabditidae</taxon>
        <taxon>Peloderinae</taxon>
        <taxon>Caenorhabditis</taxon>
    </lineage>
</organism>
<feature type="transmembrane region" description="Helical" evidence="1">
    <location>
        <begin position="26"/>
        <end position="49"/>
    </location>
</feature>
<dbReference type="AlphaFoldDB" id="A0A1I7UPM1"/>
<keyword evidence="1" id="KW-1133">Transmembrane helix</keyword>
<dbReference type="WBParaSite" id="Csp11.Scaffold630.g18078.t1">
    <property type="protein sequence ID" value="Csp11.Scaffold630.g18078.t1"/>
    <property type="gene ID" value="Csp11.Scaffold630.g18078"/>
</dbReference>
<evidence type="ECO:0000256" key="1">
    <source>
        <dbReference type="SAM" id="Phobius"/>
    </source>
</evidence>
<name>A0A1I7UPM1_9PELO</name>
<keyword evidence="1" id="KW-0812">Transmembrane</keyword>